<dbReference type="GO" id="GO:0016887">
    <property type="term" value="F:ATP hydrolysis activity"/>
    <property type="evidence" value="ECO:0007669"/>
    <property type="project" value="InterPro"/>
</dbReference>
<dbReference type="PANTHER" id="PTHR42711:SF18">
    <property type="entry name" value="ABC TRANSPORTER, ATP-BINDING PROTEIN"/>
    <property type="match status" value="1"/>
</dbReference>
<dbReference type="InterPro" id="IPR027417">
    <property type="entry name" value="P-loop_NTPase"/>
</dbReference>
<dbReference type="GO" id="GO:0005524">
    <property type="term" value="F:ATP binding"/>
    <property type="evidence" value="ECO:0007669"/>
    <property type="project" value="UniProtKB-KW"/>
</dbReference>
<dbReference type="InterPro" id="IPR003439">
    <property type="entry name" value="ABC_transporter-like_ATP-bd"/>
</dbReference>
<dbReference type="Proteomes" id="UP000294545">
    <property type="component" value="Unassembled WGS sequence"/>
</dbReference>
<sequence length="284" mass="32346">MFQVKDLQFRYPHNEEDTIRNISFEFEKGEIFGFLGPSGMGKSTTQKLMTKILTGYRGEINYMGKDLKSYDKSIFNDIGVGFEMPVLFTKLTALENLKFYRDLYPKGADIQPLLERLGLWKDRDKKVASFSKGMKSRLNFARALINDPKMLFLDEPTSGLDPVNARIVKDMISEFKANGGTVFLTTHLMHDVEELCDRVAFITNGAIKEISSPKDLKLRYGKREVVIEYNDVGNLVKETFDLNTISSNEKVFRILKNNEIITIHSGETTLDDIFIKVTGVVPSE</sequence>
<organism evidence="5 6">
    <name type="scientific">Natranaerovirga hydrolytica</name>
    <dbReference type="NCBI Taxonomy" id="680378"/>
    <lineage>
        <taxon>Bacteria</taxon>
        <taxon>Bacillati</taxon>
        <taxon>Bacillota</taxon>
        <taxon>Clostridia</taxon>
        <taxon>Lachnospirales</taxon>
        <taxon>Natranaerovirgaceae</taxon>
        <taxon>Natranaerovirga</taxon>
    </lineage>
</organism>
<dbReference type="PROSITE" id="PS50893">
    <property type="entry name" value="ABC_TRANSPORTER_2"/>
    <property type="match status" value="1"/>
</dbReference>
<proteinExistence type="predicted"/>
<keyword evidence="2" id="KW-0547">Nucleotide-binding</keyword>
<reference evidence="5 6" key="1">
    <citation type="submission" date="2019-03" db="EMBL/GenBank/DDBJ databases">
        <title>Genomic Encyclopedia of Type Strains, Phase IV (KMG-IV): sequencing the most valuable type-strain genomes for metagenomic binning, comparative biology and taxonomic classification.</title>
        <authorList>
            <person name="Goeker M."/>
        </authorList>
    </citation>
    <scope>NUCLEOTIDE SEQUENCE [LARGE SCALE GENOMIC DNA]</scope>
    <source>
        <strain evidence="5 6">DSM 24176</strain>
    </source>
</reference>
<dbReference type="RefSeq" id="WP_132280241.1">
    <property type="nucleotide sequence ID" value="NZ_SMGQ01000011.1"/>
</dbReference>
<keyword evidence="3 5" id="KW-0067">ATP-binding</keyword>
<comment type="caution">
    <text evidence="5">The sequence shown here is derived from an EMBL/GenBank/DDBJ whole genome shotgun (WGS) entry which is preliminary data.</text>
</comment>
<protein>
    <submittedName>
        <fullName evidence="5">Fluoroquinolone transport system ATP-binding protein</fullName>
    </submittedName>
</protein>
<dbReference type="InterPro" id="IPR003593">
    <property type="entry name" value="AAA+_ATPase"/>
</dbReference>
<dbReference type="PANTHER" id="PTHR42711">
    <property type="entry name" value="ABC TRANSPORTER ATP-BINDING PROTEIN"/>
    <property type="match status" value="1"/>
</dbReference>
<dbReference type="AlphaFoldDB" id="A0A4R1MZW0"/>
<dbReference type="EMBL" id="SMGQ01000011">
    <property type="protein sequence ID" value="TCK98160.1"/>
    <property type="molecule type" value="Genomic_DNA"/>
</dbReference>
<dbReference type="PROSITE" id="PS00211">
    <property type="entry name" value="ABC_TRANSPORTER_1"/>
    <property type="match status" value="1"/>
</dbReference>
<dbReference type="InterPro" id="IPR050763">
    <property type="entry name" value="ABC_transporter_ATP-binding"/>
</dbReference>
<dbReference type="Pfam" id="PF00005">
    <property type="entry name" value="ABC_tran"/>
    <property type="match status" value="1"/>
</dbReference>
<evidence type="ECO:0000259" key="4">
    <source>
        <dbReference type="PROSITE" id="PS50893"/>
    </source>
</evidence>
<evidence type="ECO:0000313" key="5">
    <source>
        <dbReference type="EMBL" id="TCK98160.1"/>
    </source>
</evidence>
<accession>A0A4R1MZW0</accession>
<dbReference type="SMART" id="SM00382">
    <property type="entry name" value="AAA"/>
    <property type="match status" value="1"/>
</dbReference>
<dbReference type="CDD" id="cd03230">
    <property type="entry name" value="ABC_DR_subfamily_A"/>
    <property type="match status" value="1"/>
</dbReference>
<dbReference type="InterPro" id="IPR017871">
    <property type="entry name" value="ABC_transporter-like_CS"/>
</dbReference>
<evidence type="ECO:0000256" key="2">
    <source>
        <dbReference type="ARBA" id="ARBA00022741"/>
    </source>
</evidence>
<feature type="domain" description="ABC transporter" evidence="4">
    <location>
        <begin position="2"/>
        <end position="229"/>
    </location>
</feature>
<evidence type="ECO:0000256" key="1">
    <source>
        <dbReference type="ARBA" id="ARBA00022448"/>
    </source>
</evidence>
<dbReference type="OrthoDB" id="1756772at2"/>
<keyword evidence="6" id="KW-1185">Reference proteome</keyword>
<keyword evidence="1" id="KW-0813">Transport</keyword>
<gene>
    <name evidence="5" type="ORF">EDC19_0578</name>
</gene>
<evidence type="ECO:0000256" key="3">
    <source>
        <dbReference type="ARBA" id="ARBA00022840"/>
    </source>
</evidence>
<name>A0A4R1MZW0_9FIRM</name>
<evidence type="ECO:0000313" key="6">
    <source>
        <dbReference type="Proteomes" id="UP000294545"/>
    </source>
</evidence>
<dbReference type="Gene3D" id="3.40.50.300">
    <property type="entry name" value="P-loop containing nucleotide triphosphate hydrolases"/>
    <property type="match status" value="1"/>
</dbReference>
<dbReference type="SUPFAM" id="SSF52540">
    <property type="entry name" value="P-loop containing nucleoside triphosphate hydrolases"/>
    <property type="match status" value="1"/>
</dbReference>